<accession>A0A9P8YBE6</accession>
<dbReference type="AlphaFoldDB" id="A0A9P8YBE6"/>
<organism evidence="1 2">
    <name type="scientific">Microdochium trichocladiopsis</name>
    <dbReference type="NCBI Taxonomy" id="1682393"/>
    <lineage>
        <taxon>Eukaryota</taxon>
        <taxon>Fungi</taxon>
        <taxon>Dikarya</taxon>
        <taxon>Ascomycota</taxon>
        <taxon>Pezizomycotina</taxon>
        <taxon>Sordariomycetes</taxon>
        <taxon>Xylariomycetidae</taxon>
        <taxon>Xylariales</taxon>
        <taxon>Microdochiaceae</taxon>
        <taxon>Microdochium</taxon>
    </lineage>
</organism>
<name>A0A9P8YBE6_9PEZI</name>
<dbReference type="InterPro" id="IPR038883">
    <property type="entry name" value="AN11006-like"/>
</dbReference>
<proteinExistence type="predicted"/>
<protein>
    <submittedName>
        <fullName evidence="1">Uncharacterized protein</fullName>
    </submittedName>
</protein>
<dbReference type="EMBL" id="JAGTJQ010000003">
    <property type="protein sequence ID" value="KAH7035393.1"/>
    <property type="molecule type" value="Genomic_DNA"/>
</dbReference>
<gene>
    <name evidence="1" type="ORF">B0I36DRAFT_360771</name>
</gene>
<keyword evidence="2" id="KW-1185">Reference proteome</keyword>
<evidence type="ECO:0000313" key="1">
    <source>
        <dbReference type="EMBL" id="KAH7035393.1"/>
    </source>
</evidence>
<evidence type="ECO:0000313" key="2">
    <source>
        <dbReference type="Proteomes" id="UP000756346"/>
    </source>
</evidence>
<dbReference type="Proteomes" id="UP000756346">
    <property type="component" value="Unassembled WGS sequence"/>
</dbReference>
<sequence length="501" mass="58031">MAGTGHPMSMSMPNRAMSMLPNPFSSFSRQHRQADDKTFNLCEHLETQPIDPQATSPFYNGRIPAEIRTLIFQYALTGSPAPHAKQFTHDPHVRYDHEPVPVLDDLLPISQPFRKTSYLVTERGFHNDECRQVGEGFDWLRPDNTRPVVDHYNLLLTCRRVYLETHSLPLQQKEFVFYCIRGNDPDAAYYTGDPQSYLAQRLSRPAPGILPGGQPGEPRKQQRDLYPRQVRLLTQQYWLEDTHHYLQNSTSWHRYPYFMADDAGMSNSKMWWAPLRHLRITLRRSDWWDWERNRALKISPYRRSVRDQAQMALDMGRTMAWSEMMAERRRKRAVGEVAQPDDSCAGVQEDQLGLFEPDSWGLAFREMTNLRTLTIDFETAEDKKGEMDKIVEWAVMWRFPLAPGHKPSELSTATAEGGKDAGDTGEQYKRYLCAGGRPVEKMSWRGNKAYWSMRCTTCPKGQREANAACPGCRERQRLTDNGLGPRLYVWTVKWTAMRADE</sequence>
<dbReference type="RefSeq" id="XP_046015486.1">
    <property type="nucleotide sequence ID" value="XM_046158375.1"/>
</dbReference>
<comment type="caution">
    <text evidence="1">The sequence shown here is derived from an EMBL/GenBank/DDBJ whole genome shotgun (WGS) entry which is preliminary data.</text>
</comment>
<dbReference type="OrthoDB" id="288942at2759"/>
<reference evidence="1" key="1">
    <citation type="journal article" date="2021" name="Nat. Commun.">
        <title>Genetic determinants of endophytism in the Arabidopsis root mycobiome.</title>
        <authorList>
            <person name="Mesny F."/>
            <person name="Miyauchi S."/>
            <person name="Thiergart T."/>
            <person name="Pickel B."/>
            <person name="Atanasova L."/>
            <person name="Karlsson M."/>
            <person name="Huettel B."/>
            <person name="Barry K.W."/>
            <person name="Haridas S."/>
            <person name="Chen C."/>
            <person name="Bauer D."/>
            <person name="Andreopoulos W."/>
            <person name="Pangilinan J."/>
            <person name="LaButti K."/>
            <person name="Riley R."/>
            <person name="Lipzen A."/>
            <person name="Clum A."/>
            <person name="Drula E."/>
            <person name="Henrissat B."/>
            <person name="Kohler A."/>
            <person name="Grigoriev I.V."/>
            <person name="Martin F.M."/>
            <person name="Hacquard S."/>
        </authorList>
    </citation>
    <scope>NUCLEOTIDE SEQUENCE</scope>
    <source>
        <strain evidence="1">MPI-CAGE-CH-0230</strain>
    </source>
</reference>
<dbReference type="PANTHER" id="PTHR42085:SF1">
    <property type="entry name" value="F-BOX DOMAIN-CONTAINING PROTEIN"/>
    <property type="match status" value="1"/>
</dbReference>
<dbReference type="PANTHER" id="PTHR42085">
    <property type="entry name" value="F-BOX DOMAIN-CONTAINING PROTEIN"/>
    <property type="match status" value="1"/>
</dbReference>
<dbReference type="GeneID" id="70187921"/>